<keyword evidence="1" id="KW-0328">Glycosyltransferase</keyword>
<dbReference type="InterPro" id="IPR028098">
    <property type="entry name" value="Glyco_trans_4-like_N"/>
</dbReference>
<gene>
    <name evidence="5" type="ORF">GPZ80_12550</name>
</gene>
<keyword evidence="2" id="KW-0808">Transferase</keyword>
<dbReference type="SUPFAM" id="SSF53756">
    <property type="entry name" value="UDP-Glycosyltransferase/glycogen phosphorylase"/>
    <property type="match status" value="1"/>
</dbReference>
<keyword evidence="6" id="KW-1185">Reference proteome</keyword>
<sequence length="361" mass="38686">MRFAFYYPGATGGHSGVVAAIAAWVRALLAAGHEVAVLHAGRPPTEPRYGDADLRAVRHVGRGRPTLVPVDLAAALRDTDVLVLNEAWFIANLVAARAARHAGVPYVVIPHGVYDPAWINHLKPPRAPRRALESAVLRSAAAVHAFFPAEAAHARLLEPSVRSVVAPMGFELPEDRWQPGGDYLAWYGRYAVAHKGLELMLRALAVLPAGRRPPLRMHGIDYEGGFGRTRELVAELGLADHVTVAGPIFGARKRDFVLGCAGFVQPSNWDSIPITVAENLALGVPCLVSDRINPAPYLAAEDAAVVTSLDQDALAAALAEFPGRGAAYSERGRAFVAKHFDWADIVPSYLDQISAVLGVRA</sequence>
<accession>A0ABR7L5U2</accession>
<comment type="caution">
    <text evidence="5">The sequence shown here is derived from an EMBL/GenBank/DDBJ whole genome shotgun (WGS) entry which is preliminary data.</text>
</comment>
<dbReference type="EMBL" id="JABVED010000006">
    <property type="protein sequence ID" value="MBC6447999.1"/>
    <property type="molecule type" value="Genomic_DNA"/>
</dbReference>
<evidence type="ECO:0000259" key="3">
    <source>
        <dbReference type="Pfam" id="PF00534"/>
    </source>
</evidence>
<dbReference type="InterPro" id="IPR001296">
    <property type="entry name" value="Glyco_trans_1"/>
</dbReference>
<dbReference type="Gene3D" id="3.40.50.2000">
    <property type="entry name" value="Glycogen Phosphorylase B"/>
    <property type="match status" value="2"/>
</dbReference>
<dbReference type="PANTHER" id="PTHR12526">
    <property type="entry name" value="GLYCOSYLTRANSFERASE"/>
    <property type="match status" value="1"/>
</dbReference>
<dbReference type="Pfam" id="PF13579">
    <property type="entry name" value="Glyco_trans_4_4"/>
    <property type="match status" value="1"/>
</dbReference>
<dbReference type="Pfam" id="PF00534">
    <property type="entry name" value="Glycos_transf_1"/>
    <property type="match status" value="1"/>
</dbReference>
<evidence type="ECO:0000313" key="5">
    <source>
        <dbReference type="EMBL" id="MBC6447999.1"/>
    </source>
</evidence>
<protein>
    <submittedName>
        <fullName evidence="5">Glycosyltransferase</fullName>
    </submittedName>
</protein>
<feature type="domain" description="Glycosyltransferase subfamily 4-like N-terminal" evidence="4">
    <location>
        <begin position="16"/>
        <end position="167"/>
    </location>
</feature>
<evidence type="ECO:0000259" key="4">
    <source>
        <dbReference type="Pfam" id="PF13579"/>
    </source>
</evidence>
<dbReference type="PANTHER" id="PTHR12526:SF510">
    <property type="entry name" value="D-INOSITOL 3-PHOSPHATE GLYCOSYLTRANSFERASE"/>
    <property type="match status" value="1"/>
</dbReference>
<evidence type="ECO:0000313" key="6">
    <source>
        <dbReference type="Proteomes" id="UP000734823"/>
    </source>
</evidence>
<dbReference type="RefSeq" id="WP_187220506.1">
    <property type="nucleotide sequence ID" value="NZ_JABVED010000006.1"/>
</dbReference>
<evidence type="ECO:0000256" key="2">
    <source>
        <dbReference type="ARBA" id="ARBA00022679"/>
    </source>
</evidence>
<name>A0ABR7L5U2_9PSEU</name>
<proteinExistence type="predicted"/>
<dbReference type="Proteomes" id="UP000734823">
    <property type="component" value="Unassembled WGS sequence"/>
</dbReference>
<organism evidence="5 6">
    <name type="scientific">Actinokineospora xionganensis</name>
    <dbReference type="NCBI Taxonomy" id="2684470"/>
    <lineage>
        <taxon>Bacteria</taxon>
        <taxon>Bacillati</taxon>
        <taxon>Actinomycetota</taxon>
        <taxon>Actinomycetes</taxon>
        <taxon>Pseudonocardiales</taxon>
        <taxon>Pseudonocardiaceae</taxon>
        <taxon>Actinokineospora</taxon>
    </lineage>
</organism>
<feature type="domain" description="Glycosyl transferase family 1" evidence="3">
    <location>
        <begin position="191"/>
        <end position="321"/>
    </location>
</feature>
<evidence type="ECO:0000256" key="1">
    <source>
        <dbReference type="ARBA" id="ARBA00022676"/>
    </source>
</evidence>
<reference evidence="5 6" key="1">
    <citation type="submission" date="2020-06" db="EMBL/GenBank/DDBJ databases">
        <title>Actinokineospora xiongansis sp. nov., isolated from soil of Baiyangdian.</title>
        <authorList>
            <person name="Zhang X."/>
        </authorList>
    </citation>
    <scope>NUCLEOTIDE SEQUENCE [LARGE SCALE GENOMIC DNA]</scope>
    <source>
        <strain evidence="5 6">HBU206404</strain>
    </source>
</reference>